<feature type="domain" description="C-type lectin" evidence="2">
    <location>
        <begin position="105"/>
        <end position="205"/>
    </location>
</feature>
<feature type="domain" description="C-type lectin" evidence="2">
    <location>
        <begin position="251"/>
        <end position="361"/>
    </location>
</feature>
<dbReference type="CDD" id="cd00037">
    <property type="entry name" value="CLECT"/>
    <property type="match status" value="2"/>
</dbReference>
<evidence type="ECO:0000259" key="2">
    <source>
        <dbReference type="PROSITE" id="PS50041"/>
    </source>
</evidence>
<dbReference type="InterPro" id="IPR001304">
    <property type="entry name" value="C-type_lectin-like"/>
</dbReference>
<dbReference type="AlphaFoldDB" id="A0AA39II44"/>
<feature type="chain" id="PRO_5041364308" description="C-type lectin domain-containing protein" evidence="1">
    <location>
        <begin position="16"/>
        <end position="417"/>
    </location>
</feature>
<dbReference type="PROSITE" id="PS50041">
    <property type="entry name" value="C_TYPE_LECTIN_2"/>
    <property type="match status" value="2"/>
</dbReference>
<dbReference type="EMBL" id="JAUCMV010000001">
    <property type="protein sequence ID" value="KAK0423504.1"/>
    <property type="molecule type" value="Genomic_DNA"/>
</dbReference>
<dbReference type="SMART" id="SM00034">
    <property type="entry name" value="CLECT"/>
    <property type="match status" value="2"/>
</dbReference>
<keyword evidence="4" id="KW-1185">Reference proteome</keyword>
<name>A0AA39II44_9BILA</name>
<dbReference type="InterPro" id="IPR050111">
    <property type="entry name" value="C-type_lectin/snaclec_domain"/>
</dbReference>
<reference evidence="3" key="1">
    <citation type="submission" date="2023-06" db="EMBL/GenBank/DDBJ databases">
        <title>Genomic analysis of the entomopathogenic nematode Steinernema hermaphroditum.</title>
        <authorList>
            <person name="Schwarz E.M."/>
            <person name="Heppert J.K."/>
            <person name="Baniya A."/>
            <person name="Schwartz H.T."/>
            <person name="Tan C.-H."/>
            <person name="Antoshechkin I."/>
            <person name="Sternberg P.W."/>
            <person name="Goodrich-Blair H."/>
            <person name="Dillman A.R."/>
        </authorList>
    </citation>
    <scope>NUCLEOTIDE SEQUENCE</scope>
    <source>
        <strain evidence="3">PS9179</strain>
        <tissue evidence="3">Whole animal</tissue>
    </source>
</reference>
<protein>
    <recommendedName>
        <fullName evidence="2">C-type lectin domain-containing protein</fullName>
    </recommendedName>
</protein>
<accession>A0AA39II44</accession>
<dbReference type="SUPFAM" id="SSF56436">
    <property type="entry name" value="C-type lectin-like"/>
    <property type="match status" value="2"/>
</dbReference>
<evidence type="ECO:0000313" key="4">
    <source>
        <dbReference type="Proteomes" id="UP001175271"/>
    </source>
</evidence>
<keyword evidence="1" id="KW-0732">Signal</keyword>
<organism evidence="3 4">
    <name type="scientific">Steinernema hermaphroditum</name>
    <dbReference type="NCBI Taxonomy" id="289476"/>
    <lineage>
        <taxon>Eukaryota</taxon>
        <taxon>Metazoa</taxon>
        <taxon>Ecdysozoa</taxon>
        <taxon>Nematoda</taxon>
        <taxon>Chromadorea</taxon>
        <taxon>Rhabditida</taxon>
        <taxon>Tylenchina</taxon>
        <taxon>Panagrolaimomorpha</taxon>
        <taxon>Strongyloidoidea</taxon>
        <taxon>Steinernematidae</taxon>
        <taxon>Steinernema</taxon>
    </lineage>
</organism>
<gene>
    <name evidence="3" type="ORF">QR680_008177</name>
</gene>
<evidence type="ECO:0000256" key="1">
    <source>
        <dbReference type="SAM" id="SignalP"/>
    </source>
</evidence>
<comment type="caution">
    <text evidence="3">The sequence shown here is derived from an EMBL/GenBank/DDBJ whole genome shotgun (WGS) entry which is preliminary data.</text>
</comment>
<dbReference type="PANTHER" id="PTHR22803">
    <property type="entry name" value="MANNOSE, PHOSPHOLIPASE, LECTIN RECEPTOR RELATED"/>
    <property type="match status" value="1"/>
</dbReference>
<proteinExistence type="predicted"/>
<dbReference type="Gene3D" id="3.10.100.10">
    <property type="entry name" value="Mannose-Binding Protein A, subunit A"/>
    <property type="match status" value="2"/>
</dbReference>
<dbReference type="InterPro" id="IPR016186">
    <property type="entry name" value="C-type_lectin-like/link_sf"/>
</dbReference>
<dbReference type="InterPro" id="IPR016187">
    <property type="entry name" value="CTDL_fold"/>
</dbReference>
<sequence length="417" mass="48327">MKWFLALLFVATVFGDLYDDPNYDPLEDCSVTTSKEFCEDFLRRRYGNSRAPPTSATTRSYKEAQLINAKEQKPEPEVNHESCAYLPFPLTDELTCPKGWTLFPETNYCYFAFSANYPYPDAVDVCEKHQATLTVPHSEEENYSIAQLARESIWIGLEFVQDFFHVKTTDGCAVEYTQFNHQRINADCFEAYMTKEGVWNHTGCDDYARLTHSAVCKKVPLVVRREPICPQPPTCKDGSCRLKCRHGWTRFENHCYKALNKQIYHSDQAVEHCIKEGGRLASVQSQEENDFINQLAQNAPKSKGKRALIGGDYNYDYKRFYWIDKCRFEYKNWAPNQPDRHGRKDCLEMELGSGHWFDRRCTAYGDGPMNINGTIKGRVRELVDEVMRHGGWKQLEILTPFTDVSEKKTRVAFSYLK</sequence>
<dbReference type="Pfam" id="PF00059">
    <property type="entry name" value="Lectin_C"/>
    <property type="match status" value="2"/>
</dbReference>
<dbReference type="Proteomes" id="UP001175271">
    <property type="component" value="Unassembled WGS sequence"/>
</dbReference>
<feature type="signal peptide" evidence="1">
    <location>
        <begin position="1"/>
        <end position="15"/>
    </location>
</feature>
<evidence type="ECO:0000313" key="3">
    <source>
        <dbReference type="EMBL" id="KAK0423504.1"/>
    </source>
</evidence>